<feature type="transmembrane region" description="Helical" evidence="1">
    <location>
        <begin position="179"/>
        <end position="203"/>
    </location>
</feature>
<protein>
    <submittedName>
        <fullName evidence="2">Uncharacterized protein</fullName>
    </submittedName>
</protein>
<dbReference type="AlphaFoldDB" id="A0A518V4B6"/>
<proteinExistence type="predicted"/>
<reference evidence="2 3" key="1">
    <citation type="submission" date="2018-11" db="EMBL/GenBank/DDBJ databases">
        <title>Phylogenetic determinants of toxin gene distribution in genomes of Brevibacillus laterosporus.</title>
        <authorList>
            <person name="Glare T.R."/>
            <person name="Durrant A."/>
            <person name="Berry C."/>
            <person name="Palma L."/>
            <person name="Ormskirk M."/>
            <person name="Cox M.O."/>
        </authorList>
    </citation>
    <scope>NUCLEOTIDE SEQUENCE [LARGE SCALE GENOMIC DNA]</scope>
    <source>
        <strain evidence="2 3">1821L</strain>
    </source>
</reference>
<name>A0A518V4B6_BRELA</name>
<organism evidence="2 3">
    <name type="scientific">Brevibacillus laterosporus</name>
    <name type="common">Bacillus laterosporus</name>
    <dbReference type="NCBI Taxonomy" id="1465"/>
    <lineage>
        <taxon>Bacteria</taxon>
        <taxon>Bacillati</taxon>
        <taxon>Bacillota</taxon>
        <taxon>Bacilli</taxon>
        <taxon>Bacillales</taxon>
        <taxon>Paenibacillaceae</taxon>
        <taxon>Brevibacillus</taxon>
    </lineage>
</organism>
<keyword evidence="3" id="KW-1185">Reference proteome</keyword>
<gene>
    <name evidence="2" type="ORF">EEL30_05315</name>
</gene>
<evidence type="ECO:0000313" key="2">
    <source>
        <dbReference type="EMBL" id="QDX91837.1"/>
    </source>
</evidence>
<keyword evidence="1" id="KW-0812">Transmembrane</keyword>
<keyword evidence="1" id="KW-0472">Membrane</keyword>
<dbReference type="Proteomes" id="UP000319432">
    <property type="component" value="Chromosome"/>
</dbReference>
<accession>A0A518V4B6</accession>
<dbReference type="EMBL" id="CP033464">
    <property type="protein sequence ID" value="QDX91837.1"/>
    <property type="molecule type" value="Genomic_DNA"/>
</dbReference>
<evidence type="ECO:0000313" key="3">
    <source>
        <dbReference type="Proteomes" id="UP000319432"/>
    </source>
</evidence>
<feature type="transmembrane region" description="Helical" evidence="1">
    <location>
        <begin position="147"/>
        <end position="167"/>
    </location>
</feature>
<sequence length="242" mass="28322">MGEEMKDSFLNGIKYKYDRSVSLDFYRFPNTNTLLLSLKNIQDLLIHPLLSSIKIESDFGTIRLNNFDTLEQIIDESNAIFSIEVHFDSLSENQAILIDFKEFESIKHPSKIKIYSNEKDWIINTETKLKNILEPYKTWKKALRSPLISTVSTILISLFIIKEFILLKEPSSYQTIDKFMFFVIGFITLIFVYFIQTLFIPRIKLKSSSNLREKASSVLKKQKENILISLGVSTLFFYWGIW</sequence>
<keyword evidence="1" id="KW-1133">Transmembrane helix</keyword>
<evidence type="ECO:0000256" key="1">
    <source>
        <dbReference type="SAM" id="Phobius"/>
    </source>
</evidence>
<feature type="transmembrane region" description="Helical" evidence="1">
    <location>
        <begin position="224"/>
        <end position="241"/>
    </location>
</feature>